<comment type="subcellular location">
    <subcellularLocation>
        <location evidence="1">Cell membrane</location>
        <topology evidence="1">Peripheral membrane protein</topology>
    </subcellularLocation>
</comment>
<evidence type="ECO:0000313" key="10">
    <source>
        <dbReference type="Proteomes" id="UP000198935"/>
    </source>
</evidence>
<dbReference type="SMART" id="SM00382">
    <property type="entry name" value="AAA"/>
    <property type="match status" value="1"/>
</dbReference>
<dbReference type="InterPro" id="IPR003439">
    <property type="entry name" value="ABC_transporter-like_ATP-bd"/>
</dbReference>
<keyword evidence="6 9" id="KW-0067">ATP-binding</keyword>
<keyword evidence="3" id="KW-0813">Transport</keyword>
<accession>A0A1H3SM00</accession>
<gene>
    <name evidence="9" type="ORF">SAMN05421736_111112</name>
</gene>
<dbReference type="GO" id="GO:0005524">
    <property type="term" value="F:ATP binding"/>
    <property type="evidence" value="ECO:0007669"/>
    <property type="project" value="UniProtKB-KW"/>
</dbReference>
<dbReference type="Gene3D" id="3.40.50.300">
    <property type="entry name" value="P-loop containing nucleotide triphosphate hydrolases"/>
    <property type="match status" value="1"/>
</dbReference>
<evidence type="ECO:0000256" key="7">
    <source>
        <dbReference type="ARBA" id="ARBA00023136"/>
    </source>
</evidence>
<protein>
    <submittedName>
        <fullName evidence="9">Nickel transport system ATP-binding protein</fullName>
    </submittedName>
</protein>
<keyword evidence="10" id="KW-1185">Reference proteome</keyword>
<feature type="domain" description="ABC transporter" evidence="8">
    <location>
        <begin position="2"/>
        <end position="252"/>
    </location>
</feature>
<comment type="similarity">
    <text evidence="2">Belongs to the ABC transporter superfamily.</text>
</comment>
<dbReference type="GO" id="GO:0016887">
    <property type="term" value="F:ATP hydrolysis activity"/>
    <property type="evidence" value="ECO:0007669"/>
    <property type="project" value="InterPro"/>
</dbReference>
<evidence type="ECO:0000313" key="9">
    <source>
        <dbReference type="EMBL" id="SDZ38974.1"/>
    </source>
</evidence>
<evidence type="ECO:0000259" key="8">
    <source>
        <dbReference type="PROSITE" id="PS50893"/>
    </source>
</evidence>
<dbReference type="InterPro" id="IPR050388">
    <property type="entry name" value="ABC_Ni/Peptide_Import"/>
</dbReference>
<dbReference type="Proteomes" id="UP000198935">
    <property type="component" value="Unassembled WGS sequence"/>
</dbReference>
<dbReference type="PROSITE" id="PS00211">
    <property type="entry name" value="ABC_TRANSPORTER_1"/>
    <property type="match status" value="1"/>
</dbReference>
<keyword evidence="5" id="KW-0547">Nucleotide-binding</keyword>
<evidence type="ECO:0000256" key="6">
    <source>
        <dbReference type="ARBA" id="ARBA00022840"/>
    </source>
</evidence>
<evidence type="ECO:0000256" key="1">
    <source>
        <dbReference type="ARBA" id="ARBA00004202"/>
    </source>
</evidence>
<dbReference type="PROSITE" id="PS50893">
    <property type="entry name" value="ABC_TRANSPORTER_2"/>
    <property type="match status" value="1"/>
</dbReference>
<dbReference type="Pfam" id="PF00005">
    <property type="entry name" value="ABC_tran"/>
    <property type="match status" value="1"/>
</dbReference>
<reference evidence="10" key="1">
    <citation type="submission" date="2016-10" db="EMBL/GenBank/DDBJ databases">
        <authorList>
            <person name="Varghese N."/>
            <person name="Submissions S."/>
        </authorList>
    </citation>
    <scope>NUCLEOTIDE SEQUENCE [LARGE SCALE GENOMIC DNA]</scope>
    <source>
        <strain evidence="10">SP</strain>
    </source>
</reference>
<sequence length="274" mass="30694">MIHLLEVHQLKISEASTGKVIVHDGSFQLKQGSCLAIVGESGSGKSVTCRAIMRLNKPWLRQTGRILFKGENINALPEKEMRKRRGKNLCMILQNGMGAFDPSSVIGVHLKETLSEHFGWSNHEIAEKMKKAMESVMLKNPSEVLNKYPHQLSGGMLQRIMIALALVLEPDLIIADEPTTALDTISQYEVLEQLIQLRERLGVAMIFVSHDLGVVKRVADDVLVMKAGKIVERGEMQTIFLAPRHPYTKYLVSTKLALSNHFRRLMEENSVAES</sequence>
<dbReference type="NCBIfam" id="NF047578">
    <property type="entry name" value="opine_ATP_CntD"/>
    <property type="match status" value="1"/>
</dbReference>
<dbReference type="EMBL" id="FNPI01000011">
    <property type="protein sequence ID" value="SDZ38974.1"/>
    <property type="molecule type" value="Genomic_DNA"/>
</dbReference>
<keyword evidence="4" id="KW-1003">Cell membrane</keyword>
<evidence type="ECO:0000256" key="5">
    <source>
        <dbReference type="ARBA" id="ARBA00022741"/>
    </source>
</evidence>
<dbReference type="GO" id="GO:0005886">
    <property type="term" value="C:plasma membrane"/>
    <property type="evidence" value="ECO:0007669"/>
    <property type="project" value="UniProtKB-SubCell"/>
</dbReference>
<dbReference type="PANTHER" id="PTHR43297">
    <property type="entry name" value="OLIGOPEPTIDE TRANSPORT ATP-BINDING PROTEIN APPD"/>
    <property type="match status" value="1"/>
</dbReference>
<dbReference type="PANTHER" id="PTHR43297:SF2">
    <property type="entry name" value="DIPEPTIDE TRANSPORT ATP-BINDING PROTEIN DPPD"/>
    <property type="match status" value="1"/>
</dbReference>
<dbReference type="STRING" id="1503961.SAMN05421736_111112"/>
<organism evidence="9 10">
    <name type="scientific">Evansella caseinilytica</name>
    <dbReference type="NCBI Taxonomy" id="1503961"/>
    <lineage>
        <taxon>Bacteria</taxon>
        <taxon>Bacillati</taxon>
        <taxon>Bacillota</taxon>
        <taxon>Bacilli</taxon>
        <taxon>Bacillales</taxon>
        <taxon>Bacillaceae</taxon>
        <taxon>Evansella</taxon>
    </lineage>
</organism>
<proteinExistence type="inferred from homology"/>
<dbReference type="AlphaFoldDB" id="A0A1H3SM00"/>
<dbReference type="SUPFAM" id="SSF52540">
    <property type="entry name" value="P-loop containing nucleoside triphosphate hydrolases"/>
    <property type="match status" value="1"/>
</dbReference>
<dbReference type="InterPro" id="IPR027417">
    <property type="entry name" value="P-loop_NTPase"/>
</dbReference>
<dbReference type="InterPro" id="IPR003593">
    <property type="entry name" value="AAA+_ATPase"/>
</dbReference>
<evidence type="ECO:0000256" key="3">
    <source>
        <dbReference type="ARBA" id="ARBA00022448"/>
    </source>
</evidence>
<dbReference type="NCBIfam" id="NF047576">
    <property type="entry name" value="opine_ATP_CntF"/>
    <property type="match status" value="1"/>
</dbReference>
<keyword evidence="7" id="KW-0472">Membrane</keyword>
<evidence type="ECO:0000256" key="2">
    <source>
        <dbReference type="ARBA" id="ARBA00005417"/>
    </source>
</evidence>
<evidence type="ECO:0000256" key="4">
    <source>
        <dbReference type="ARBA" id="ARBA00022475"/>
    </source>
</evidence>
<dbReference type="InterPro" id="IPR017871">
    <property type="entry name" value="ABC_transporter-like_CS"/>
</dbReference>
<dbReference type="CDD" id="cd03257">
    <property type="entry name" value="ABC_NikE_OppD_transporters"/>
    <property type="match status" value="1"/>
</dbReference>
<name>A0A1H3SM00_9BACI</name>